<feature type="binding site" evidence="9">
    <location>
        <position position="278"/>
    </location>
    <ligand>
        <name>Mg(2+)</name>
        <dbReference type="ChEBI" id="CHEBI:18420"/>
    </ligand>
</feature>
<keyword evidence="3 9" id="KW-0479">Metal-binding</keyword>
<dbReference type="AlphaFoldDB" id="A0A1M6JLT5"/>
<evidence type="ECO:0000256" key="3">
    <source>
        <dbReference type="ARBA" id="ARBA00022723"/>
    </source>
</evidence>
<feature type="binding site" evidence="9">
    <location>
        <begin position="342"/>
        <end position="344"/>
    </location>
    <ligand>
        <name>2-[(2R,5Z)-2-carboxy-4-methylthiazol-5(2H)-ylidene]ethyl phosphate</name>
        <dbReference type="ChEBI" id="CHEBI:62899"/>
    </ligand>
</feature>
<gene>
    <name evidence="9" type="primary">thiE</name>
    <name evidence="14" type="ORF">SAMN02745219_02648</name>
</gene>
<dbReference type="PANTHER" id="PTHR20857">
    <property type="entry name" value="THIAMINE-PHOSPHATE PYROPHOSPHORYLASE"/>
    <property type="match status" value="1"/>
</dbReference>
<dbReference type="HAMAP" id="MF_00097">
    <property type="entry name" value="TMP_synthase"/>
    <property type="match status" value="1"/>
</dbReference>
<evidence type="ECO:0000256" key="10">
    <source>
        <dbReference type="RuleBase" id="RU003826"/>
    </source>
</evidence>
<evidence type="ECO:0000256" key="11">
    <source>
        <dbReference type="RuleBase" id="RU004253"/>
    </source>
</evidence>
<keyword evidence="5 9" id="KW-0784">Thiamine biosynthesis</keyword>
<reference evidence="15" key="1">
    <citation type="submission" date="2016-11" db="EMBL/GenBank/DDBJ databases">
        <authorList>
            <person name="Varghese N."/>
            <person name="Submissions S."/>
        </authorList>
    </citation>
    <scope>NUCLEOTIDE SEQUENCE [LARGE SCALE GENOMIC DNA]</scope>
    <source>
        <strain evidence="15">DSM 16057</strain>
    </source>
</reference>
<dbReference type="InterPro" id="IPR036206">
    <property type="entry name" value="ThiamineP_synth_sf"/>
</dbReference>
<comment type="catalytic activity">
    <reaction evidence="8 9 10">
        <text>2-[(2R,5Z)-2-carboxy-4-methylthiazol-5(2H)-ylidene]ethyl phosphate + 4-amino-2-methyl-5-(diphosphooxymethyl)pyrimidine + 2 H(+) = thiamine phosphate + CO2 + diphosphate</text>
        <dbReference type="Rhea" id="RHEA:47844"/>
        <dbReference type="ChEBI" id="CHEBI:15378"/>
        <dbReference type="ChEBI" id="CHEBI:16526"/>
        <dbReference type="ChEBI" id="CHEBI:33019"/>
        <dbReference type="ChEBI" id="CHEBI:37575"/>
        <dbReference type="ChEBI" id="CHEBI:57841"/>
        <dbReference type="ChEBI" id="CHEBI:62899"/>
        <dbReference type="EC" id="2.5.1.3"/>
    </reaction>
</comment>
<dbReference type="InterPro" id="IPR013785">
    <property type="entry name" value="Aldolase_TIM"/>
</dbReference>
<dbReference type="NCBIfam" id="TIGR00693">
    <property type="entry name" value="thiE"/>
    <property type="match status" value="1"/>
</dbReference>
<accession>A0A1M6JLT5</accession>
<dbReference type="GO" id="GO:0009229">
    <property type="term" value="P:thiamine diphosphate biosynthetic process"/>
    <property type="evidence" value="ECO:0007669"/>
    <property type="project" value="UniProtKB-UniRule"/>
</dbReference>
<evidence type="ECO:0000259" key="12">
    <source>
        <dbReference type="Pfam" id="PF02581"/>
    </source>
</evidence>
<evidence type="ECO:0000256" key="6">
    <source>
        <dbReference type="ARBA" id="ARBA00047334"/>
    </source>
</evidence>
<dbReference type="GO" id="GO:0005737">
    <property type="term" value="C:cytoplasm"/>
    <property type="evidence" value="ECO:0007669"/>
    <property type="project" value="TreeGrafter"/>
</dbReference>
<dbReference type="Pfam" id="PF02581">
    <property type="entry name" value="TMP-TENI"/>
    <property type="match status" value="1"/>
</dbReference>
<comment type="pathway">
    <text evidence="1 9 11">Cofactor biosynthesis; thiamine diphosphate biosynthesis; thiamine phosphate from 4-amino-2-methyl-5-diphosphomethylpyrimidine and 4-methyl-5-(2-phosphoethyl)-thiazole: step 1/1.</text>
</comment>
<feature type="binding site" evidence="9">
    <location>
        <position position="316"/>
    </location>
    <ligand>
        <name>4-amino-2-methyl-5-(diphosphooxymethyl)pyrimidine</name>
        <dbReference type="ChEBI" id="CHEBI:57841"/>
    </ligand>
</feature>
<dbReference type="CDD" id="cd00564">
    <property type="entry name" value="TMP_TenI"/>
    <property type="match status" value="1"/>
</dbReference>
<evidence type="ECO:0000256" key="8">
    <source>
        <dbReference type="ARBA" id="ARBA00047883"/>
    </source>
</evidence>
<feature type="binding site" evidence="9">
    <location>
        <position position="373"/>
    </location>
    <ligand>
        <name>2-[(2R,5Z)-2-carboxy-4-methylthiazol-5(2H)-ylidene]ethyl phosphate</name>
        <dbReference type="ChEBI" id="CHEBI:62899"/>
    </ligand>
</feature>
<dbReference type="Proteomes" id="UP000184529">
    <property type="component" value="Unassembled WGS sequence"/>
</dbReference>
<comment type="catalytic activity">
    <reaction evidence="7 9 10">
        <text>2-(2-carboxy-4-methylthiazol-5-yl)ethyl phosphate + 4-amino-2-methyl-5-(diphosphooxymethyl)pyrimidine + 2 H(+) = thiamine phosphate + CO2 + diphosphate</text>
        <dbReference type="Rhea" id="RHEA:47848"/>
        <dbReference type="ChEBI" id="CHEBI:15378"/>
        <dbReference type="ChEBI" id="CHEBI:16526"/>
        <dbReference type="ChEBI" id="CHEBI:33019"/>
        <dbReference type="ChEBI" id="CHEBI:37575"/>
        <dbReference type="ChEBI" id="CHEBI:57841"/>
        <dbReference type="ChEBI" id="CHEBI:62890"/>
        <dbReference type="EC" id="2.5.1.3"/>
    </reaction>
</comment>
<feature type="domain" description="Thiamine phosphate synthase/TenI" evidence="12">
    <location>
        <begin position="215"/>
        <end position="396"/>
    </location>
</feature>
<dbReference type="InterPro" id="IPR041397">
    <property type="entry name" value="ThiD2"/>
</dbReference>
<feature type="binding site" evidence="9">
    <location>
        <position position="345"/>
    </location>
    <ligand>
        <name>4-amino-2-methyl-5-(diphosphooxymethyl)pyrimidine</name>
        <dbReference type="ChEBI" id="CHEBI:57841"/>
    </ligand>
</feature>
<evidence type="ECO:0000256" key="5">
    <source>
        <dbReference type="ARBA" id="ARBA00022977"/>
    </source>
</evidence>
<dbReference type="SUPFAM" id="SSF51391">
    <property type="entry name" value="Thiamin phosphate synthase"/>
    <property type="match status" value="1"/>
</dbReference>
<dbReference type="STRING" id="1121432.SAMN02745219_02648"/>
<keyword evidence="15" id="KW-1185">Reference proteome</keyword>
<dbReference type="PANTHER" id="PTHR20857:SF15">
    <property type="entry name" value="THIAMINE-PHOSPHATE SYNTHASE"/>
    <property type="match status" value="1"/>
</dbReference>
<feature type="binding site" evidence="9">
    <location>
        <position position="297"/>
    </location>
    <ligand>
        <name>Mg(2+)</name>
        <dbReference type="ChEBI" id="CHEBI:18420"/>
    </ligand>
</feature>
<feature type="binding site" evidence="9">
    <location>
        <begin position="393"/>
        <end position="394"/>
    </location>
    <ligand>
        <name>2-[(2R,5Z)-2-carboxy-4-methylthiazol-5(2H)-ylidene]ethyl phosphate</name>
        <dbReference type="ChEBI" id="CHEBI:62899"/>
    </ligand>
</feature>
<dbReference type="GO" id="GO:0004789">
    <property type="term" value="F:thiamine-phosphate diphosphorylase activity"/>
    <property type="evidence" value="ECO:0007669"/>
    <property type="project" value="UniProtKB-UniRule"/>
</dbReference>
<dbReference type="NCBIfam" id="NF002727">
    <property type="entry name" value="PRK02615.1"/>
    <property type="match status" value="1"/>
</dbReference>
<evidence type="ECO:0000256" key="1">
    <source>
        <dbReference type="ARBA" id="ARBA00005165"/>
    </source>
</evidence>
<protein>
    <recommendedName>
        <fullName evidence="9">Thiamine-phosphate synthase</fullName>
        <shortName evidence="9">TP synthase</shortName>
        <shortName evidence="9">TPS</shortName>
        <ecNumber evidence="9">2.5.1.3</ecNumber>
    </recommendedName>
    <alternativeName>
        <fullName evidence="9">Thiamine-phosphate pyrophosphorylase</fullName>
        <shortName evidence="9">TMP pyrophosphorylase</shortName>
        <shortName evidence="9">TMP-PPase</shortName>
    </alternativeName>
</protein>
<keyword evidence="2 9" id="KW-0808">Transferase</keyword>
<evidence type="ECO:0000256" key="2">
    <source>
        <dbReference type="ARBA" id="ARBA00022679"/>
    </source>
</evidence>
<feature type="binding site" evidence="9">
    <location>
        <begin position="245"/>
        <end position="249"/>
    </location>
    <ligand>
        <name>4-amino-2-methyl-5-(diphosphooxymethyl)pyrimidine</name>
        <dbReference type="ChEBI" id="CHEBI:57841"/>
    </ligand>
</feature>
<organism evidence="14 15">
    <name type="scientific">Desulfofundulus thermosubterraneus DSM 16057</name>
    <dbReference type="NCBI Taxonomy" id="1121432"/>
    <lineage>
        <taxon>Bacteria</taxon>
        <taxon>Bacillati</taxon>
        <taxon>Bacillota</taxon>
        <taxon>Clostridia</taxon>
        <taxon>Eubacteriales</taxon>
        <taxon>Peptococcaceae</taxon>
        <taxon>Desulfofundulus</taxon>
    </lineage>
</organism>
<dbReference type="EMBL" id="FQZM01000036">
    <property type="protein sequence ID" value="SHJ47643.1"/>
    <property type="molecule type" value="Genomic_DNA"/>
</dbReference>
<feature type="binding site" evidence="9">
    <location>
        <position position="277"/>
    </location>
    <ligand>
        <name>4-amino-2-methyl-5-(diphosphooxymethyl)pyrimidine</name>
        <dbReference type="ChEBI" id="CHEBI:57841"/>
    </ligand>
</feature>
<comment type="function">
    <text evidence="9">Condenses 4-methyl-5-(beta-hydroxyethyl)thiazole monophosphate (THZ-P) and 2-methyl-4-amino-5-hydroxymethyl pyrimidine pyrophosphate (HMP-PP) to form thiamine monophosphate (TMP).</text>
</comment>
<evidence type="ECO:0000256" key="7">
    <source>
        <dbReference type="ARBA" id="ARBA00047851"/>
    </source>
</evidence>
<sequence>MTGHSFLVFVGGAGLRKAFLALPFEPDLDHTSVGKWVTGSVLYTHLLIRWMGIFYGGGSVGELYRVLDANFNRAREGLRVVEEVARFILDDAGMTMRVRDIRHRLGILQENFPERGAVLVQARDVQGDVAAPAPPASEEEKINLVQLVMANFKRVQEATRVLEEYARLLPVPAPFKEIRYTAYVVEQEMVNRLVQMGASEAPSCKAGVRTVDYSLYVVTGDKFSRGRPVVEVARAAIEGGATVIQLREKDFTARQLIDAGHQLRRLTREKGVTFIVNDRVDVALAVGADGVHLGQDDLPIGMARRILGPGKIIGISTHSVEQALEAQRQGADYIGIGPVFETQTKDDVQAPVGVDLVRQVASVVSIPKVAIGGIKAHNVEEVIAAGADGAAVITAVVAAEDVSGAARELRSRIDKIRRYLS</sequence>
<dbReference type="EC" id="2.5.1.3" evidence="9"/>
<dbReference type="InterPro" id="IPR022998">
    <property type="entry name" value="ThiamineP_synth_TenI"/>
</dbReference>
<evidence type="ECO:0000313" key="14">
    <source>
        <dbReference type="EMBL" id="SHJ47643.1"/>
    </source>
</evidence>
<keyword evidence="4 9" id="KW-0460">Magnesium</keyword>
<dbReference type="GO" id="GO:0009228">
    <property type="term" value="P:thiamine biosynthetic process"/>
    <property type="evidence" value="ECO:0007669"/>
    <property type="project" value="UniProtKB-KW"/>
</dbReference>
<dbReference type="UniPathway" id="UPA00060">
    <property type="reaction ID" value="UER00141"/>
</dbReference>
<dbReference type="FunFam" id="3.20.20.70:FF:000096">
    <property type="entry name" value="Thiamine-phosphate synthase"/>
    <property type="match status" value="1"/>
</dbReference>
<proteinExistence type="inferred from homology"/>
<dbReference type="InterPro" id="IPR034291">
    <property type="entry name" value="TMP_synthase"/>
</dbReference>
<comment type="cofactor">
    <cofactor evidence="9">
        <name>Mg(2+)</name>
        <dbReference type="ChEBI" id="CHEBI:18420"/>
    </cofactor>
    <text evidence="9">Binds 1 Mg(2+) ion per subunit.</text>
</comment>
<evidence type="ECO:0000256" key="9">
    <source>
        <dbReference type="HAMAP-Rule" id="MF_00097"/>
    </source>
</evidence>
<comment type="similarity">
    <text evidence="9 10">Belongs to the thiamine-phosphate synthase family.</text>
</comment>
<feature type="domain" description="ThiD2" evidence="13">
    <location>
        <begin position="65"/>
        <end position="187"/>
    </location>
</feature>
<evidence type="ECO:0000259" key="13">
    <source>
        <dbReference type="Pfam" id="PF17792"/>
    </source>
</evidence>
<dbReference type="Gene3D" id="3.20.20.70">
    <property type="entry name" value="Aldolase class I"/>
    <property type="match status" value="1"/>
</dbReference>
<dbReference type="GO" id="GO:0000287">
    <property type="term" value="F:magnesium ion binding"/>
    <property type="evidence" value="ECO:0007669"/>
    <property type="project" value="UniProtKB-UniRule"/>
</dbReference>
<evidence type="ECO:0000313" key="15">
    <source>
        <dbReference type="Proteomes" id="UP000184529"/>
    </source>
</evidence>
<evidence type="ECO:0000256" key="4">
    <source>
        <dbReference type="ARBA" id="ARBA00022842"/>
    </source>
</evidence>
<name>A0A1M6JLT5_9FIRM</name>
<comment type="catalytic activity">
    <reaction evidence="6 9 10">
        <text>4-methyl-5-(2-phosphooxyethyl)-thiazole + 4-amino-2-methyl-5-(diphosphooxymethyl)pyrimidine + H(+) = thiamine phosphate + diphosphate</text>
        <dbReference type="Rhea" id="RHEA:22328"/>
        <dbReference type="ChEBI" id="CHEBI:15378"/>
        <dbReference type="ChEBI" id="CHEBI:33019"/>
        <dbReference type="ChEBI" id="CHEBI:37575"/>
        <dbReference type="ChEBI" id="CHEBI:57841"/>
        <dbReference type="ChEBI" id="CHEBI:58296"/>
        <dbReference type="EC" id="2.5.1.3"/>
    </reaction>
</comment>
<dbReference type="Pfam" id="PF17792">
    <property type="entry name" value="ThiD2"/>
    <property type="match status" value="1"/>
</dbReference>